<dbReference type="EMBL" id="JASPKY010000051">
    <property type="protein sequence ID" value="KAK9745141.1"/>
    <property type="molecule type" value="Genomic_DNA"/>
</dbReference>
<dbReference type="Proteomes" id="UP001458880">
    <property type="component" value="Unassembled WGS sequence"/>
</dbReference>
<accession>A0AAW1MC97</accession>
<dbReference type="PROSITE" id="PS50994">
    <property type="entry name" value="INTEGRASE"/>
    <property type="match status" value="1"/>
</dbReference>
<dbReference type="Pfam" id="PF17921">
    <property type="entry name" value="Integrase_H2C2"/>
    <property type="match status" value="1"/>
</dbReference>
<comment type="caution">
    <text evidence="2">The sequence shown here is derived from an EMBL/GenBank/DDBJ whole genome shotgun (WGS) entry which is preliminary data.</text>
</comment>
<dbReference type="GO" id="GO:0003676">
    <property type="term" value="F:nucleic acid binding"/>
    <property type="evidence" value="ECO:0007669"/>
    <property type="project" value="InterPro"/>
</dbReference>
<dbReference type="PANTHER" id="PTHR47331:SF1">
    <property type="entry name" value="GAG-LIKE PROTEIN"/>
    <property type="match status" value="1"/>
</dbReference>
<feature type="domain" description="Integrase catalytic" evidence="1">
    <location>
        <begin position="158"/>
        <end position="325"/>
    </location>
</feature>
<dbReference type="Gene3D" id="3.30.420.10">
    <property type="entry name" value="Ribonuclease H-like superfamily/Ribonuclease H"/>
    <property type="match status" value="1"/>
</dbReference>
<reference evidence="2 3" key="1">
    <citation type="journal article" date="2024" name="BMC Genomics">
        <title>De novo assembly and annotation of Popillia japonica's genome with initial clues to its potential as an invasive pest.</title>
        <authorList>
            <person name="Cucini C."/>
            <person name="Boschi S."/>
            <person name="Funari R."/>
            <person name="Cardaioli E."/>
            <person name="Iannotti N."/>
            <person name="Marturano G."/>
            <person name="Paoli F."/>
            <person name="Bruttini M."/>
            <person name="Carapelli A."/>
            <person name="Frati F."/>
            <person name="Nardi F."/>
        </authorList>
    </citation>
    <scope>NUCLEOTIDE SEQUENCE [LARGE SCALE GENOMIC DNA]</scope>
    <source>
        <strain evidence="2">DMR45628</strain>
    </source>
</reference>
<evidence type="ECO:0000259" key="1">
    <source>
        <dbReference type="PROSITE" id="PS50994"/>
    </source>
</evidence>
<dbReference type="GO" id="GO:0015074">
    <property type="term" value="P:DNA integration"/>
    <property type="evidence" value="ECO:0007669"/>
    <property type="project" value="InterPro"/>
</dbReference>
<organism evidence="2 3">
    <name type="scientific">Popillia japonica</name>
    <name type="common">Japanese beetle</name>
    <dbReference type="NCBI Taxonomy" id="7064"/>
    <lineage>
        <taxon>Eukaryota</taxon>
        <taxon>Metazoa</taxon>
        <taxon>Ecdysozoa</taxon>
        <taxon>Arthropoda</taxon>
        <taxon>Hexapoda</taxon>
        <taxon>Insecta</taxon>
        <taxon>Pterygota</taxon>
        <taxon>Neoptera</taxon>
        <taxon>Endopterygota</taxon>
        <taxon>Coleoptera</taxon>
        <taxon>Polyphaga</taxon>
        <taxon>Scarabaeiformia</taxon>
        <taxon>Scarabaeidae</taxon>
        <taxon>Rutelinae</taxon>
        <taxon>Popillia</taxon>
    </lineage>
</organism>
<protein>
    <submittedName>
        <fullName evidence="2">Integrase zinc binding domain</fullName>
    </submittedName>
</protein>
<evidence type="ECO:0000313" key="2">
    <source>
        <dbReference type="EMBL" id="KAK9745141.1"/>
    </source>
</evidence>
<dbReference type="InterPro" id="IPR041588">
    <property type="entry name" value="Integrase_H2C2"/>
</dbReference>
<dbReference type="PANTHER" id="PTHR47331">
    <property type="entry name" value="PHD-TYPE DOMAIN-CONTAINING PROTEIN"/>
    <property type="match status" value="1"/>
</dbReference>
<keyword evidence="3" id="KW-1185">Reference proteome</keyword>
<proteinExistence type="predicted"/>
<dbReference type="SUPFAM" id="SSF53098">
    <property type="entry name" value="Ribonuclease H-like"/>
    <property type="match status" value="1"/>
</dbReference>
<name>A0AAW1MC97_POPJA</name>
<dbReference type="InterPro" id="IPR012337">
    <property type="entry name" value="RNaseH-like_sf"/>
</dbReference>
<dbReference type="Gene3D" id="1.10.340.70">
    <property type="match status" value="1"/>
</dbReference>
<dbReference type="AlphaFoldDB" id="A0AAW1MC97"/>
<sequence length="325" mass="37573">MKTKSASLLLTTEEIDQAEVYWIKITQLSVFSQEIDNLKTYKTVHKKSSIIKLTPFVDEAGILRIKSRLQESLLPFDTVNPIIFPKHSVFVENLIWKAHNRCFHSGINLALATIRKRFWIIHGRQRIKSVISKCVICKKLRCKPGQKSYAPLPRDRILMSKPFENAGVDFAGPLYVLDENNEKQKSYLMLQTCAVPQAVHLELVLDISTEGCLRGLQRFIARRGVPHTFYSDNAKTFKRASLELSKLYETLSNEEVSNFFLKQRIRWKFIVERTACWGGFWERMTKTVKDCLKFALRKSLICIDELQTIFTEIEATVNSRVLAPK</sequence>
<evidence type="ECO:0000313" key="3">
    <source>
        <dbReference type="Proteomes" id="UP001458880"/>
    </source>
</evidence>
<dbReference type="InterPro" id="IPR001584">
    <property type="entry name" value="Integrase_cat-core"/>
</dbReference>
<gene>
    <name evidence="2" type="ORF">QE152_g7132</name>
</gene>
<dbReference type="InterPro" id="IPR036397">
    <property type="entry name" value="RNaseH_sf"/>
</dbReference>